<reference evidence="2" key="1">
    <citation type="submission" date="2016-10" db="EMBL/GenBank/DDBJ databases">
        <authorList>
            <person name="Varghese N."/>
            <person name="Submissions S."/>
        </authorList>
    </citation>
    <scope>NUCLEOTIDE SEQUENCE [LARGE SCALE GENOMIC DNA]</scope>
    <source>
        <strain evidence="2">CGMCC 1.7061</strain>
    </source>
</reference>
<keyword evidence="2" id="KW-1185">Reference proteome</keyword>
<dbReference type="Proteomes" id="UP000198519">
    <property type="component" value="Unassembled WGS sequence"/>
</dbReference>
<protein>
    <submittedName>
        <fullName evidence="1">Uncharacterized protein</fullName>
    </submittedName>
</protein>
<sequence length="102" mass="11125">MIESLLQGALKLSTDVHLEPYQRGSNLTDGFTVGSTKSFRLVNDAGETTAVIDGWCFDGACYGYVQFDAAGEVVVSREVFSLTPGREHQPVHPNERIPHMGV</sequence>
<dbReference type="EMBL" id="FOUE01000001">
    <property type="protein sequence ID" value="SFL83037.1"/>
    <property type="molecule type" value="Genomic_DNA"/>
</dbReference>
<accession>A0A1I4KX91</accession>
<proteinExistence type="predicted"/>
<name>A0A1I4KX91_9GAMM</name>
<evidence type="ECO:0000313" key="2">
    <source>
        <dbReference type="Proteomes" id="UP000198519"/>
    </source>
</evidence>
<evidence type="ECO:0000313" key="1">
    <source>
        <dbReference type="EMBL" id="SFL83037.1"/>
    </source>
</evidence>
<dbReference type="AlphaFoldDB" id="A0A1I4KX91"/>
<gene>
    <name evidence="1" type="ORF">SAMN04487963_0122</name>
</gene>
<dbReference type="RefSeq" id="WP_092019969.1">
    <property type="nucleotide sequence ID" value="NZ_FOUE01000001.1"/>
</dbReference>
<organism evidence="1 2">
    <name type="scientific">Marinobacter zhejiangensis</name>
    <dbReference type="NCBI Taxonomy" id="488535"/>
    <lineage>
        <taxon>Bacteria</taxon>
        <taxon>Pseudomonadati</taxon>
        <taxon>Pseudomonadota</taxon>
        <taxon>Gammaproteobacteria</taxon>
        <taxon>Pseudomonadales</taxon>
        <taxon>Marinobacteraceae</taxon>
        <taxon>Marinobacter</taxon>
    </lineage>
</organism>